<dbReference type="AlphaFoldDB" id="E9HP73"/>
<dbReference type="SUPFAM" id="SSF81296">
    <property type="entry name" value="E set domains"/>
    <property type="match status" value="1"/>
</dbReference>
<keyword evidence="3" id="KW-1185">Reference proteome</keyword>
<dbReference type="InterPro" id="IPR014756">
    <property type="entry name" value="Ig_E-set"/>
</dbReference>
<organism evidence="2 3">
    <name type="scientific">Daphnia pulex</name>
    <name type="common">Water flea</name>
    <dbReference type="NCBI Taxonomy" id="6669"/>
    <lineage>
        <taxon>Eukaryota</taxon>
        <taxon>Metazoa</taxon>
        <taxon>Ecdysozoa</taxon>
        <taxon>Arthropoda</taxon>
        <taxon>Crustacea</taxon>
        <taxon>Branchiopoda</taxon>
        <taxon>Diplostraca</taxon>
        <taxon>Cladocera</taxon>
        <taxon>Anomopoda</taxon>
        <taxon>Daphniidae</taxon>
        <taxon>Daphnia</taxon>
    </lineage>
</organism>
<feature type="compositionally biased region" description="Low complexity" evidence="1">
    <location>
        <begin position="57"/>
        <end position="68"/>
    </location>
</feature>
<sequence length="236" mass="26380">MSSPLNQPGSPGMLRRSNMGQQGSPVMLRRSMSGSSGLNNLSHSGSFVRRNNDRDGMGNNVGVSPGGNNAAYRASLVSHYAEDLDRRRRAERAVEEIRTDGMPSDNLKIESVELFPRDNAREHRTDRYEMVFDNGREIGSPSSMMMSRSMTNMASMSSMSPMLSMDYRSSCAPSTTVLRRGQPFFFAVRMKDRNFDPRRDILRASFTFVGPDECAVTETTSMDVMATRALENEFTK</sequence>
<dbReference type="Gene3D" id="2.60.40.10">
    <property type="entry name" value="Immunoglobulins"/>
    <property type="match status" value="1"/>
</dbReference>
<dbReference type="KEGG" id="dpx:DAPPUDRAFT_116378"/>
<accession>E9HP73</accession>
<evidence type="ECO:0000313" key="2">
    <source>
        <dbReference type="EMBL" id="EFX66460.1"/>
    </source>
</evidence>
<name>E9HP73_DAPPU</name>
<dbReference type="EMBL" id="GL732703">
    <property type="protein sequence ID" value="EFX66460.1"/>
    <property type="molecule type" value="Genomic_DNA"/>
</dbReference>
<proteinExistence type="predicted"/>
<evidence type="ECO:0000256" key="1">
    <source>
        <dbReference type="SAM" id="MobiDB-lite"/>
    </source>
</evidence>
<feature type="compositionally biased region" description="Low complexity" evidence="1">
    <location>
        <begin position="27"/>
        <end position="49"/>
    </location>
</feature>
<gene>
    <name evidence="2" type="ORF">DAPPUDRAFT_116378</name>
</gene>
<dbReference type="HOGENOM" id="CLU_1176467_0_0_1"/>
<reference evidence="2 3" key="1">
    <citation type="journal article" date="2011" name="Science">
        <title>The ecoresponsive genome of Daphnia pulex.</title>
        <authorList>
            <person name="Colbourne J.K."/>
            <person name="Pfrender M.E."/>
            <person name="Gilbert D."/>
            <person name="Thomas W.K."/>
            <person name="Tucker A."/>
            <person name="Oakley T.H."/>
            <person name="Tokishita S."/>
            <person name="Aerts A."/>
            <person name="Arnold G.J."/>
            <person name="Basu M.K."/>
            <person name="Bauer D.J."/>
            <person name="Caceres C.E."/>
            <person name="Carmel L."/>
            <person name="Casola C."/>
            <person name="Choi J.H."/>
            <person name="Detter J.C."/>
            <person name="Dong Q."/>
            <person name="Dusheyko S."/>
            <person name="Eads B.D."/>
            <person name="Frohlich T."/>
            <person name="Geiler-Samerotte K.A."/>
            <person name="Gerlach D."/>
            <person name="Hatcher P."/>
            <person name="Jogdeo S."/>
            <person name="Krijgsveld J."/>
            <person name="Kriventseva E.V."/>
            <person name="Kultz D."/>
            <person name="Laforsch C."/>
            <person name="Lindquist E."/>
            <person name="Lopez J."/>
            <person name="Manak J.R."/>
            <person name="Muller J."/>
            <person name="Pangilinan J."/>
            <person name="Patwardhan R.P."/>
            <person name="Pitluck S."/>
            <person name="Pritham E.J."/>
            <person name="Rechtsteiner A."/>
            <person name="Rho M."/>
            <person name="Rogozin I.B."/>
            <person name="Sakarya O."/>
            <person name="Salamov A."/>
            <person name="Schaack S."/>
            <person name="Shapiro H."/>
            <person name="Shiga Y."/>
            <person name="Skalitzky C."/>
            <person name="Smith Z."/>
            <person name="Souvorov A."/>
            <person name="Sung W."/>
            <person name="Tang Z."/>
            <person name="Tsuchiya D."/>
            <person name="Tu H."/>
            <person name="Vos H."/>
            <person name="Wang M."/>
            <person name="Wolf Y.I."/>
            <person name="Yamagata H."/>
            <person name="Yamada T."/>
            <person name="Ye Y."/>
            <person name="Shaw J.R."/>
            <person name="Andrews J."/>
            <person name="Crease T.J."/>
            <person name="Tang H."/>
            <person name="Lucas S.M."/>
            <person name="Robertson H.M."/>
            <person name="Bork P."/>
            <person name="Koonin E.V."/>
            <person name="Zdobnov E.M."/>
            <person name="Grigoriev I.V."/>
            <person name="Lynch M."/>
            <person name="Boore J.L."/>
        </authorList>
    </citation>
    <scope>NUCLEOTIDE SEQUENCE [LARGE SCALE GENOMIC DNA]</scope>
</reference>
<dbReference type="Proteomes" id="UP000000305">
    <property type="component" value="Unassembled WGS sequence"/>
</dbReference>
<feature type="region of interest" description="Disordered" evidence="1">
    <location>
        <begin position="1"/>
        <end position="68"/>
    </location>
</feature>
<evidence type="ECO:0000313" key="3">
    <source>
        <dbReference type="Proteomes" id="UP000000305"/>
    </source>
</evidence>
<dbReference type="InParanoid" id="E9HP73"/>
<dbReference type="InterPro" id="IPR013783">
    <property type="entry name" value="Ig-like_fold"/>
</dbReference>
<protein>
    <submittedName>
        <fullName evidence="2">Uncharacterized protein</fullName>
    </submittedName>
</protein>